<organism evidence="2 3">
    <name type="scientific">Hericium alpestre</name>
    <dbReference type="NCBI Taxonomy" id="135208"/>
    <lineage>
        <taxon>Eukaryota</taxon>
        <taxon>Fungi</taxon>
        <taxon>Dikarya</taxon>
        <taxon>Basidiomycota</taxon>
        <taxon>Agaricomycotina</taxon>
        <taxon>Agaricomycetes</taxon>
        <taxon>Russulales</taxon>
        <taxon>Hericiaceae</taxon>
        <taxon>Hericium</taxon>
    </lineage>
</organism>
<dbReference type="PANTHER" id="PTHR47570">
    <property type="entry name" value="ZINC ION BINDING PROTEIN"/>
    <property type="match status" value="1"/>
</dbReference>
<feature type="domain" description="Mitochondrial splicing suppressor 51-like C-terminal" evidence="1">
    <location>
        <begin position="224"/>
        <end position="434"/>
    </location>
</feature>
<protein>
    <recommendedName>
        <fullName evidence="1">Mitochondrial splicing suppressor 51-like C-terminal domain-containing protein</fullName>
    </recommendedName>
</protein>
<reference evidence="2 3" key="1">
    <citation type="submission" date="2019-02" db="EMBL/GenBank/DDBJ databases">
        <title>Genome sequencing of the rare red list fungi Hericium alpestre (H. flagellum).</title>
        <authorList>
            <person name="Buettner E."/>
            <person name="Kellner H."/>
        </authorList>
    </citation>
    <scope>NUCLEOTIDE SEQUENCE [LARGE SCALE GENOMIC DNA]</scope>
    <source>
        <strain evidence="2 3">DSM 108284</strain>
    </source>
</reference>
<gene>
    <name evidence="2" type="ORF">EWM64_g8996</name>
</gene>
<dbReference type="OrthoDB" id="432970at2759"/>
<evidence type="ECO:0000313" key="2">
    <source>
        <dbReference type="EMBL" id="TFY75017.1"/>
    </source>
</evidence>
<evidence type="ECO:0000259" key="1">
    <source>
        <dbReference type="Pfam" id="PF20179"/>
    </source>
</evidence>
<dbReference type="EMBL" id="SFCI01001757">
    <property type="protein sequence ID" value="TFY75017.1"/>
    <property type="molecule type" value="Genomic_DNA"/>
</dbReference>
<accession>A0A4Y9ZLP3</accession>
<dbReference type="AlphaFoldDB" id="A0A4Y9ZLP3"/>
<comment type="caution">
    <text evidence="2">The sequence shown here is derived from an EMBL/GenBank/DDBJ whole genome shotgun (WGS) entry which is preliminary data.</text>
</comment>
<dbReference type="Proteomes" id="UP000298061">
    <property type="component" value="Unassembled WGS sequence"/>
</dbReference>
<evidence type="ECO:0000313" key="3">
    <source>
        <dbReference type="Proteomes" id="UP000298061"/>
    </source>
</evidence>
<proteinExistence type="predicted"/>
<sequence>MSSISGTGGPETFTHHYKGAKEWEEAEKRGDETALKKLDFGVGPLCQVKDCKQSRVTKAQPHKELCALNKEYMKRIPYFRAETTQFPWMRIETDGTCNHDVIKARLKVLGSGPSFGYWSIPGGLRPHDHNPSMLPGMLPTRKGKLAPYRRGGDKYIHGEVMLGDAWPTDVEAWKLEKEELVPRLFFDGDVPARPQPGQIKDWKSWYERRGLPLASPAALLVDFPLTAYYLLNDVLKLVDQSEGSAKQRLLVHYIGAEVKLNFMPLFSELALLLPNTHIDLVVYGKAAYDLVQMARKDFPQSIATRDIVWSYTAPKKTGGGSIEIRLAGDSDTWSRHDIIDERKRPDALLGLNAGLLSYTTWSEPMQLSHILSIPFAVTDYAEQTMYTTVNSDSLPRMFASMAAQFRAFPEYAAAAKKQRTHPVTVNPFHRPGQRGLPVVRMPNYYNGFAMPVVMKD</sequence>
<keyword evidence="3" id="KW-1185">Reference proteome</keyword>
<name>A0A4Y9ZLP3_9AGAM</name>
<dbReference type="STRING" id="135208.A0A4Y9ZLP3"/>
<dbReference type="PANTHER" id="PTHR47570:SF1">
    <property type="entry name" value="ZINC ION BINDING PROTEIN"/>
    <property type="match status" value="1"/>
</dbReference>
<dbReference type="InterPro" id="IPR046824">
    <property type="entry name" value="Mss51-like_C"/>
</dbReference>
<dbReference type="Pfam" id="PF20179">
    <property type="entry name" value="MSS51_C"/>
    <property type="match status" value="1"/>
</dbReference>